<comment type="caution">
    <text evidence="3">The sequence shown here is derived from an EMBL/GenBank/DDBJ whole genome shotgun (WGS) entry which is preliminary data.</text>
</comment>
<keyword evidence="1" id="KW-0378">Hydrolase</keyword>
<dbReference type="Pfam" id="PF00328">
    <property type="entry name" value="His_Phos_2"/>
    <property type="match status" value="1"/>
</dbReference>
<feature type="chain" id="PRO_5017589392" evidence="2">
    <location>
        <begin position="21"/>
        <end position="543"/>
    </location>
</feature>
<sequence>MGLSTLFVVALAAAFNGVQAANSTSEPELLKDITQISTYWGEMATYFDNPEDYFGVEYVGLPDGCQVESVQALQRHGDRFAITYIDDGVNNARFVEKVTNYTSAANTSALFTGPLTFLNTYQSIMGETGLLTGLGASTEFKAGVSFWNKYGRTLFGASNSQLAYNATFMNGTARPKITLRTTSQPRIQNSQINWALGFFGPTFQAEANPTLANATSDFNVVIIAEGGTENDTLASYDSCPQSGDSTIAYLGDFDVFQYIPKYLGPATARLNKYAPADFQLTTNDTYAMQDLCAYEQGYIGMSDFCNMFTADEWAGFENTLDLAYYYDYAWGNPTGRAQGIGYLQELLARLNSTHITSSQSSVNSTLDDNDTTFPLNQKIYVDFSHDDIIVSVLTALSMDYFREPPSQSQFPPDPERHFILSHMTPFGARLFTETIGCSSPDPAPVKDSRVHYTPTQYGYDASNASFKFIRMRLNDGILPLNTIRGGACGNATSGRVDGMCSLENFLESQAESDYMANYQYACFGNYTVEDPTSGYDYDGTIGL</sequence>
<evidence type="ECO:0000256" key="1">
    <source>
        <dbReference type="ARBA" id="ARBA00022801"/>
    </source>
</evidence>
<dbReference type="Gene3D" id="3.40.50.1240">
    <property type="entry name" value="Phosphoglycerate mutase-like"/>
    <property type="match status" value="1"/>
</dbReference>
<evidence type="ECO:0000313" key="4">
    <source>
        <dbReference type="Proteomes" id="UP000256328"/>
    </source>
</evidence>
<gene>
    <name evidence="3" type="ORF">BP5796_05498</name>
</gene>
<dbReference type="EMBL" id="PDLN01000007">
    <property type="protein sequence ID" value="RDW80800.1"/>
    <property type="molecule type" value="Genomic_DNA"/>
</dbReference>
<dbReference type="Proteomes" id="UP000256328">
    <property type="component" value="Unassembled WGS sequence"/>
</dbReference>
<dbReference type="InterPro" id="IPR000560">
    <property type="entry name" value="His_Pase_clade-2"/>
</dbReference>
<dbReference type="AlphaFoldDB" id="A0A3D8S3Q5"/>
<dbReference type="GO" id="GO:0003993">
    <property type="term" value="F:acid phosphatase activity"/>
    <property type="evidence" value="ECO:0007669"/>
    <property type="project" value="TreeGrafter"/>
</dbReference>
<accession>A0A3D8S3Q5</accession>
<dbReference type="OrthoDB" id="6509975at2759"/>
<keyword evidence="4" id="KW-1185">Reference proteome</keyword>
<dbReference type="SUPFAM" id="SSF53254">
    <property type="entry name" value="Phosphoglycerate mutase-like"/>
    <property type="match status" value="1"/>
</dbReference>
<dbReference type="PANTHER" id="PTHR20963:SF43">
    <property type="entry name" value="PUTATIVE (AFU_ORTHOLOGUE AFUA_7G01240)-RELATED"/>
    <property type="match status" value="1"/>
</dbReference>
<keyword evidence="2" id="KW-0732">Signal</keyword>
<organism evidence="3 4">
    <name type="scientific">Coleophoma crateriformis</name>
    <dbReference type="NCBI Taxonomy" id="565419"/>
    <lineage>
        <taxon>Eukaryota</taxon>
        <taxon>Fungi</taxon>
        <taxon>Dikarya</taxon>
        <taxon>Ascomycota</taxon>
        <taxon>Pezizomycotina</taxon>
        <taxon>Leotiomycetes</taxon>
        <taxon>Helotiales</taxon>
        <taxon>Dermateaceae</taxon>
        <taxon>Coleophoma</taxon>
    </lineage>
</organism>
<protein>
    <submittedName>
        <fullName evidence="3">Putative phytase</fullName>
    </submittedName>
</protein>
<dbReference type="PANTHER" id="PTHR20963">
    <property type="entry name" value="MULTIPLE INOSITOL POLYPHOSPHATE PHOSPHATASE-RELATED"/>
    <property type="match status" value="1"/>
</dbReference>
<proteinExistence type="predicted"/>
<reference evidence="3 4" key="1">
    <citation type="journal article" date="2018" name="IMA Fungus">
        <title>IMA Genome-F 9: Draft genome sequence of Annulohypoxylon stygium, Aspergillus mulundensis, Berkeleyomyces basicola (syn. Thielaviopsis basicola), Ceratocystis smalleyi, two Cercospora beticola strains, Coleophoma cylindrospora, Fusarium fracticaudum, Phialophora cf. hyalina, and Morchella septimelata.</title>
        <authorList>
            <person name="Wingfield B.D."/>
            <person name="Bills G.F."/>
            <person name="Dong Y."/>
            <person name="Huang W."/>
            <person name="Nel W.J."/>
            <person name="Swalarsk-Parry B.S."/>
            <person name="Vaghefi N."/>
            <person name="Wilken P.M."/>
            <person name="An Z."/>
            <person name="de Beer Z.W."/>
            <person name="De Vos L."/>
            <person name="Chen L."/>
            <person name="Duong T.A."/>
            <person name="Gao Y."/>
            <person name="Hammerbacher A."/>
            <person name="Kikkert J.R."/>
            <person name="Li Y."/>
            <person name="Li H."/>
            <person name="Li K."/>
            <person name="Li Q."/>
            <person name="Liu X."/>
            <person name="Ma X."/>
            <person name="Naidoo K."/>
            <person name="Pethybridge S.J."/>
            <person name="Sun J."/>
            <person name="Steenkamp E.T."/>
            <person name="van der Nest M.A."/>
            <person name="van Wyk S."/>
            <person name="Wingfield M.J."/>
            <person name="Xiong C."/>
            <person name="Yue Q."/>
            <person name="Zhang X."/>
        </authorList>
    </citation>
    <scope>NUCLEOTIDE SEQUENCE [LARGE SCALE GENOMIC DNA]</scope>
    <source>
        <strain evidence="3 4">BP5796</strain>
    </source>
</reference>
<dbReference type="CDD" id="cd07061">
    <property type="entry name" value="HP_HAP_like"/>
    <property type="match status" value="1"/>
</dbReference>
<evidence type="ECO:0000313" key="3">
    <source>
        <dbReference type="EMBL" id="RDW80800.1"/>
    </source>
</evidence>
<dbReference type="InterPro" id="IPR029033">
    <property type="entry name" value="His_PPase_superfam"/>
</dbReference>
<feature type="signal peptide" evidence="2">
    <location>
        <begin position="1"/>
        <end position="20"/>
    </location>
</feature>
<name>A0A3D8S3Q5_9HELO</name>
<evidence type="ECO:0000256" key="2">
    <source>
        <dbReference type="SAM" id="SignalP"/>
    </source>
</evidence>